<dbReference type="InterPro" id="IPR050490">
    <property type="entry name" value="Bact_solute-bd_prot1"/>
</dbReference>
<dbReference type="PROSITE" id="PS51257">
    <property type="entry name" value="PROKAR_LIPOPROTEIN"/>
    <property type="match status" value="1"/>
</dbReference>
<keyword evidence="1" id="KW-1003">Cell membrane</keyword>
<dbReference type="Proteomes" id="UP000199612">
    <property type="component" value="Unassembled WGS sequence"/>
</dbReference>
<keyword evidence="5" id="KW-0449">Lipoprotein</keyword>
<keyword evidence="2 6" id="KW-0732">Signal</keyword>
<dbReference type="EMBL" id="FOLT01000003">
    <property type="protein sequence ID" value="SFC11599.1"/>
    <property type="molecule type" value="Genomic_DNA"/>
</dbReference>
<keyword evidence="8" id="KW-1185">Reference proteome</keyword>
<feature type="chain" id="PRO_5038857821" evidence="6">
    <location>
        <begin position="22"/>
        <end position="448"/>
    </location>
</feature>
<dbReference type="Pfam" id="PF01547">
    <property type="entry name" value="SBP_bac_1"/>
    <property type="match status" value="1"/>
</dbReference>
<reference evidence="8" key="1">
    <citation type="submission" date="2016-10" db="EMBL/GenBank/DDBJ databases">
        <authorList>
            <person name="Varghese N."/>
            <person name="Submissions S."/>
        </authorList>
    </citation>
    <scope>NUCLEOTIDE SEQUENCE [LARGE SCALE GENOMIC DNA]</scope>
    <source>
        <strain evidence="8">DSM 23664</strain>
    </source>
</reference>
<dbReference type="AlphaFoldDB" id="A0A1I1GIJ6"/>
<dbReference type="PANTHER" id="PTHR43649:SF33">
    <property type="entry name" value="POLYGALACTURONAN_RHAMNOGALACTURONAN-BINDING PROTEIN YTCQ"/>
    <property type="match status" value="1"/>
</dbReference>
<evidence type="ECO:0000256" key="3">
    <source>
        <dbReference type="ARBA" id="ARBA00023136"/>
    </source>
</evidence>
<gene>
    <name evidence="7" type="ORF">SAMN04488102_103106</name>
</gene>
<dbReference type="Gene3D" id="3.40.190.10">
    <property type="entry name" value="Periplasmic binding protein-like II"/>
    <property type="match status" value="1"/>
</dbReference>
<dbReference type="PANTHER" id="PTHR43649">
    <property type="entry name" value="ARABINOSE-BINDING PROTEIN-RELATED"/>
    <property type="match status" value="1"/>
</dbReference>
<evidence type="ECO:0000313" key="7">
    <source>
        <dbReference type="EMBL" id="SFC11599.1"/>
    </source>
</evidence>
<evidence type="ECO:0000313" key="8">
    <source>
        <dbReference type="Proteomes" id="UP000199612"/>
    </source>
</evidence>
<evidence type="ECO:0000256" key="2">
    <source>
        <dbReference type="ARBA" id="ARBA00022729"/>
    </source>
</evidence>
<name>A0A1I1GIJ6_9LACT</name>
<dbReference type="SUPFAM" id="SSF53850">
    <property type="entry name" value="Periplasmic binding protein-like II"/>
    <property type="match status" value="1"/>
</dbReference>
<dbReference type="OrthoDB" id="55273at2"/>
<evidence type="ECO:0000256" key="6">
    <source>
        <dbReference type="SAM" id="SignalP"/>
    </source>
</evidence>
<evidence type="ECO:0000256" key="5">
    <source>
        <dbReference type="ARBA" id="ARBA00023288"/>
    </source>
</evidence>
<keyword evidence="4" id="KW-0564">Palmitate</keyword>
<proteinExistence type="predicted"/>
<protein>
    <submittedName>
        <fullName evidence="7">ABC-type glycerol-3-phosphate transport system, substrate-binding protein</fullName>
    </submittedName>
</protein>
<dbReference type="InterPro" id="IPR006059">
    <property type="entry name" value="SBP"/>
</dbReference>
<keyword evidence="3" id="KW-0472">Membrane</keyword>
<sequence length="448" mass="50169">MKNSWKLASLLCGAVLMTACGSDTDTGSDADGDSNGGGEGSVDLVINSFTDELAYPIEVFEERNPDVNIDLQIIPTENYVDTLRPALESGSGAPDIFTGEIVYLLDWIEQDYWMDLNEYNVDEWSDDYLDYVWELGRNEAGEMKALSWQTTPGGIYYRRSIADEVFGTDDPDEIGEMFSTMDGLLDAGEELANAGYRLFPDEGSIAPYTMGNNPEPWVNDNNELQMTDARLSYFDYAKELRDNEYSALAPAWSPAWYASFNEPITYNAGWEEMAEGEETTEVFGVSLPTWGLHSVLKTDAQATAGDWAVTNGPSAYFQGGTWIGIYEGSENKDVAFDFIQMLVNDEEFLTQWVEETGDVLSYKPVMEEVAQDYSDDYLGGQNHYEFFLERAEQIDPSNVTRYDQRLDQMFGASVGAYVDGVLTKDEALEEFYAEVQNAFPDIEVPESN</sequence>
<accession>A0A1I1GIJ6</accession>
<evidence type="ECO:0000256" key="1">
    <source>
        <dbReference type="ARBA" id="ARBA00022475"/>
    </source>
</evidence>
<evidence type="ECO:0000256" key="4">
    <source>
        <dbReference type="ARBA" id="ARBA00023139"/>
    </source>
</evidence>
<dbReference type="STRING" id="753702.SAMN04488102_103106"/>
<feature type="signal peptide" evidence="6">
    <location>
        <begin position="1"/>
        <end position="21"/>
    </location>
</feature>
<dbReference type="RefSeq" id="WP_091528906.1">
    <property type="nucleotide sequence ID" value="NZ_FOLT01000003.1"/>
</dbReference>
<organism evidence="7 8">
    <name type="scientific">Alkalibacterium subtropicum</name>
    <dbReference type="NCBI Taxonomy" id="753702"/>
    <lineage>
        <taxon>Bacteria</taxon>
        <taxon>Bacillati</taxon>
        <taxon>Bacillota</taxon>
        <taxon>Bacilli</taxon>
        <taxon>Lactobacillales</taxon>
        <taxon>Carnobacteriaceae</taxon>
        <taxon>Alkalibacterium</taxon>
    </lineage>
</organism>